<keyword evidence="1" id="KW-0812">Transmembrane</keyword>
<reference evidence="3" key="1">
    <citation type="submission" date="2021-09" db="EMBL/GenBank/DDBJ databases">
        <title>Genome of Aequorivita sp. strain F64183.</title>
        <authorList>
            <person name="Wang Y."/>
        </authorList>
    </citation>
    <scope>NUCLEOTIDE SEQUENCE</scope>
    <source>
        <strain evidence="3">F64183</strain>
    </source>
</reference>
<comment type="caution">
    <text evidence="3">The sequence shown here is derived from an EMBL/GenBank/DDBJ whole genome shotgun (WGS) entry which is preliminary data.</text>
</comment>
<keyword evidence="1" id="KW-1133">Transmembrane helix</keyword>
<dbReference type="RefSeq" id="WP_237606917.1">
    <property type="nucleotide sequence ID" value="NZ_JAIRBB010000002.1"/>
</dbReference>
<sequence>MEINKEDRKYIKAKRRVEEMKKFYTNVAMYVIFICALAGLNYYVNEFKNPWFLWAAFGWGIGIFFQAMKVFKWAPFMGKDWENRKIKQYMEEEERRENKSDF</sequence>
<dbReference type="InterPro" id="IPR025698">
    <property type="entry name" value="2TM_dom"/>
</dbReference>
<dbReference type="EMBL" id="JAIRBB010000002">
    <property type="protein sequence ID" value="MCG2430189.1"/>
    <property type="molecule type" value="Genomic_DNA"/>
</dbReference>
<organism evidence="3 4">
    <name type="scientific">Aequorivita xiaoshiensis</name>
    <dbReference type="NCBI Taxonomy" id="2874476"/>
    <lineage>
        <taxon>Bacteria</taxon>
        <taxon>Pseudomonadati</taxon>
        <taxon>Bacteroidota</taxon>
        <taxon>Flavobacteriia</taxon>
        <taxon>Flavobacteriales</taxon>
        <taxon>Flavobacteriaceae</taxon>
        <taxon>Aequorivita</taxon>
    </lineage>
</organism>
<protein>
    <submittedName>
        <fullName evidence="3">2TM domain-containing protein</fullName>
    </submittedName>
</protein>
<feature type="transmembrane region" description="Helical" evidence="1">
    <location>
        <begin position="51"/>
        <end position="71"/>
    </location>
</feature>
<evidence type="ECO:0000256" key="1">
    <source>
        <dbReference type="SAM" id="Phobius"/>
    </source>
</evidence>
<name>A0A9X1R0S7_9FLAO</name>
<dbReference type="Proteomes" id="UP001139462">
    <property type="component" value="Unassembled WGS sequence"/>
</dbReference>
<keyword evidence="4" id="KW-1185">Reference proteome</keyword>
<evidence type="ECO:0000313" key="3">
    <source>
        <dbReference type="EMBL" id="MCG2430189.1"/>
    </source>
</evidence>
<dbReference type="Pfam" id="PF13239">
    <property type="entry name" value="2TM"/>
    <property type="match status" value="1"/>
</dbReference>
<gene>
    <name evidence="3" type="ORF">K8344_03580</name>
</gene>
<dbReference type="AlphaFoldDB" id="A0A9X1R0S7"/>
<feature type="transmembrane region" description="Helical" evidence="1">
    <location>
        <begin position="23"/>
        <end position="45"/>
    </location>
</feature>
<proteinExistence type="predicted"/>
<keyword evidence="1" id="KW-0472">Membrane</keyword>
<evidence type="ECO:0000313" key="4">
    <source>
        <dbReference type="Proteomes" id="UP001139462"/>
    </source>
</evidence>
<accession>A0A9X1R0S7</accession>
<evidence type="ECO:0000259" key="2">
    <source>
        <dbReference type="Pfam" id="PF13239"/>
    </source>
</evidence>
<feature type="domain" description="2TM" evidence="2">
    <location>
        <begin position="12"/>
        <end position="91"/>
    </location>
</feature>